<gene>
    <name evidence="1" type="ORF">QWY81_01225</name>
</gene>
<reference evidence="1 2" key="1">
    <citation type="journal article" date="2014" name="Int. J. Syst. Evol. Microbiol.">
        <title>Complete genome sequence of Corynebacterium casei LMG S-19264T (=DSM 44701T), isolated from a smear-ripened cheese.</title>
        <authorList>
            <consortium name="US DOE Joint Genome Institute (JGI-PGF)"/>
            <person name="Walter F."/>
            <person name="Albersmeier A."/>
            <person name="Kalinowski J."/>
            <person name="Ruckert C."/>
        </authorList>
    </citation>
    <scope>NUCLEOTIDE SEQUENCE [LARGE SCALE GENOMIC DNA]</scope>
    <source>
        <strain evidence="1 2">CECT 8670</strain>
    </source>
</reference>
<sequence>MNFFKDVIPFEGFKNYRLKNGMTVNCNHSGLRFMKNFRYASKPVNISIDFVVLQI</sequence>
<protein>
    <submittedName>
        <fullName evidence="1">Uncharacterized protein</fullName>
    </submittedName>
</protein>
<proteinExistence type="predicted"/>
<accession>A0AAJ1VF58</accession>
<comment type="caution">
    <text evidence="1">The sequence shown here is derived from an EMBL/GenBank/DDBJ whole genome shotgun (WGS) entry which is preliminary data.</text>
</comment>
<dbReference type="AlphaFoldDB" id="A0AAJ1VF58"/>
<dbReference type="EMBL" id="JAUFQH010000003">
    <property type="protein sequence ID" value="MDN3618069.1"/>
    <property type="molecule type" value="Genomic_DNA"/>
</dbReference>
<dbReference type="RefSeq" id="WP_261972202.1">
    <property type="nucleotide sequence ID" value="NZ_CP103460.1"/>
</dbReference>
<organism evidence="1 2">
    <name type="scientific">Polaribacter sejongensis</name>
    <dbReference type="NCBI Taxonomy" id="985043"/>
    <lineage>
        <taxon>Bacteria</taxon>
        <taxon>Pseudomonadati</taxon>
        <taxon>Bacteroidota</taxon>
        <taxon>Flavobacteriia</taxon>
        <taxon>Flavobacteriales</taxon>
        <taxon>Flavobacteriaceae</taxon>
    </lineage>
</organism>
<dbReference type="Proteomes" id="UP001228636">
    <property type="component" value="Unassembled WGS sequence"/>
</dbReference>
<evidence type="ECO:0000313" key="2">
    <source>
        <dbReference type="Proteomes" id="UP001228636"/>
    </source>
</evidence>
<name>A0AAJ1VF58_9FLAO</name>
<evidence type="ECO:0000313" key="1">
    <source>
        <dbReference type="EMBL" id="MDN3618069.1"/>
    </source>
</evidence>